<feature type="transmembrane region" description="Helical" evidence="6">
    <location>
        <begin position="395"/>
        <end position="415"/>
    </location>
</feature>
<dbReference type="CDD" id="cd13136">
    <property type="entry name" value="MATE_DinF_like"/>
    <property type="match status" value="1"/>
</dbReference>
<comment type="caution">
    <text evidence="7">The sequence shown here is derived from an EMBL/GenBank/DDBJ whole genome shotgun (WGS) entry which is preliminary data.</text>
</comment>
<feature type="transmembrane region" description="Helical" evidence="6">
    <location>
        <begin position="327"/>
        <end position="349"/>
    </location>
</feature>
<dbReference type="PANTHER" id="PTHR42893:SF46">
    <property type="entry name" value="PROTEIN DETOXIFICATION 44, CHLOROPLASTIC"/>
    <property type="match status" value="1"/>
</dbReference>
<dbReference type="InterPro" id="IPR044644">
    <property type="entry name" value="DinF-like"/>
</dbReference>
<evidence type="ECO:0000313" key="8">
    <source>
        <dbReference type="Proteomes" id="UP000019205"/>
    </source>
</evidence>
<feature type="transmembrane region" description="Helical" evidence="6">
    <location>
        <begin position="421"/>
        <end position="445"/>
    </location>
</feature>
<evidence type="ECO:0000313" key="7">
    <source>
        <dbReference type="EMBL" id="EAQ97568.1"/>
    </source>
</evidence>
<feature type="transmembrane region" description="Helical" evidence="6">
    <location>
        <begin position="203"/>
        <end position="222"/>
    </location>
</feature>
<sequence length="460" mass="49878">MRETVLQREKPQDVAIGASLDAKIWAIAWPAIIANISIPLLGLVDASLLGHLDSPLHLAAVAVGSAVLSFLYWGFSFLRMGTTGEVARANGAGDSHRALLVLARSSVIALAIAALLLIFQRPLLNLGFAIMGTGEEIRETAYDYASLRLLSAPAVLLTYTAFGWFIGHQDTRWPMRILIITNLSNIALDAFFILGLGLASRGAAIATVIAEYLGLLIVLVGLRKQLGSLLSRALWTQLRVPGPYRRLLRSNLNLFFRTLSLLFAFAFFTAAGENLGPQVVAANAVMMQFLLFAAFAMDGFAYAAEGLAGEALGGGDLARFFRISRRCAWWTGVSALLISALILLGKPWLFPLLTSLPEVLAIMNAHGLWLVALPLLAAPSYLLDGLFIGAGATRAMMLGMLFSAFLIYLPCWYASTGLENHGLWMSFAAFNASRGITLALSFWYFTRHHRWLEGHPGPAV</sequence>
<reference evidence="7 8" key="1">
    <citation type="journal article" date="2007" name="Proc. Natl. Acad. Sci. U.S.A.">
        <title>Characterization of a marine gammaproteobacterium capable of aerobic anoxygenic photosynthesis.</title>
        <authorList>
            <person name="Fuchs B.M."/>
            <person name="Spring S."/>
            <person name="Teeling H."/>
            <person name="Quast C."/>
            <person name="Wulf J."/>
            <person name="Schattenhofer M."/>
            <person name="Yan S."/>
            <person name="Ferriera S."/>
            <person name="Johnson J."/>
            <person name="Glockner F.O."/>
            <person name="Amann R."/>
        </authorList>
    </citation>
    <scope>NUCLEOTIDE SEQUENCE [LARGE SCALE GENOMIC DNA]</scope>
    <source>
        <strain evidence="7">KT71</strain>
    </source>
</reference>
<dbReference type="STRING" id="314285.KT71_04645"/>
<feature type="transmembrane region" description="Helical" evidence="6">
    <location>
        <begin position="177"/>
        <end position="197"/>
    </location>
</feature>
<dbReference type="PANTHER" id="PTHR42893">
    <property type="entry name" value="PROTEIN DETOXIFICATION 44, CHLOROPLASTIC-RELATED"/>
    <property type="match status" value="1"/>
</dbReference>
<evidence type="ECO:0000256" key="2">
    <source>
        <dbReference type="ARBA" id="ARBA00010199"/>
    </source>
</evidence>
<dbReference type="NCBIfam" id="TIGR00797">
    <property type="entry name" value="matE"/>
    <property type="match status" value="1"/>
</dbReference>
<keyword evidence="5 6" id="KW-0472">Membrane</keyword>
<dbReference type="EMBL" id="AAOA02000002">
    <property type="protein sequence ID" value="EAQ97568.1"/>
    <property type="molecule type" value="Genomic_DNA"/>
</dbReference>
<keyword evidence="4 6" id="KW-1133">Transmembrane helix</keyword>
<feature type="transmembrane region" description="Helical" evidence="6">
    <location>
        <begin position="254"/>
        <end position="272"/>
    </location>
</feature>
<evidence type="ECO:0000256" key="1">
    <source>
        <dbReference type="ARBA" id="ARBA00004141"/>
    </source>
</evidence>
<evidence type="ECO:0000256" key="3">
    <source>
        <dbReference type="ARBA" id="ARBA00022692"/>
    </source>
</evidence>
<protein>
    <submittedName>
        <fullName evidence="7">Putative efflux protein, MATE family</fullName>
    </submittedName>
</protein>
<name>A4A926_9GAMM</name>
<dbReference type="Pfam" id="PF01554">
    <property type="entry name" value="MatE"/>
    <property type="match status" value="2"/>
</dbReference>
<dbReference type="GO" id="GO:0015297">
    <property type="term" value="F:antiporter activity"/>
    <property type="evidence" value="ECO:0007669"/>
    <property type="project" value="InterPro"/>
</dbReference>
<organism evidence="7 8">
    <name type="scientific">Congregibacter litoralis KT71</name>
    <dbReference type="NCBI Taxonomy" id="314285"/>
    <lineage>
        <taxon>Bacteria</taxon>
        <taxon>Pseudomonadati</taxon>
        <taxon>Pseudomonadota</taxon>
        <taxon>Gammaproteobacteria</taxon>
        <taxon>Cellvibrionales</taxon>
        <taxon>Halieaceae</taxon>
        <taxon>Congregibacter</taxon>
    </lineage>
</organism>
<accession>A4A926</accession>
<evidence type="ECO:0000256" key="4">
    <source>
        <dbReference type="ARBA" id="ARBA00022989"/>
    </source>
</evidence>
<dbReference type="GO" id="GO:0005886">
    <property type="term" value="C:plasma membrane"/>
    <property type="evidence" value="ECO:0007669"/>
    <property type="project" value="TreeGrafter"/>
</dbReference>
<feature type="transmembrane region" description="Helical" evidence="6">
    <location>
        <begin position="99"/>
        <end position="119"/>
    </location>
</feature>
<dbReference type="eggNOG" id="COG0534">
    <property type="taxonomic scope" value="Bacteria"/>
</dbReference>
<dbReference type="GO" id="GO:0042910">
    <property type="term" value="F:xenobiotic transmembrane transporter activity"/>
    <property type="evidence" value="ECO:0007669"/>
    <property type="project" value="InterPro"/>
</dbReference>
<feature type="transmembrane region" description="Helical" evidence="6">
    <location>
        <begin position="24"/>
        <end position="44"/>
    </location>
</feature>
<dbReference type="RefSeq" id="WP_008293344.1">
    <property type="nucleotide sequence ID" value="NZ_CM002299.1"/>
</dbReference>
<feature type="transmembrane region" description="Helical" evidence="6">
    <location>
        <begin position="361"/>
        <end position="383"/>
    </location>
</feature>
<dbReference type="Proteomes" id="UP000019205">
    <property type="component" value="Chromosome"/>
</dbReference>
<gene>
    <name evidence="7" type="ORF">KT71_04645</name>
</gene>
<evidence type="ECO:0000256" key="5">
    <source>
        <dbReference type="ARBA" id="ARBA00023136"/>
    </source>
</evidence>
<dbReference type="HOGENOM" id="CLU_012893_16_0_6"/>
<evidence type="ECO:0000256" key="6">
    <source>
        <dbReference type="SAM" id="Phobius"/>
    </source>
</evidence>
<keyword evidence="8" id="KW-1185">Reference proteome</keyword>
<dbReference type="AlphaFoldDB" id="A4A926"/>
<feature type="transmembrane region" description="Helical" evidence="6">
    <location>
        <begin position="56"/>
        <end position="78"/>
    </location>
</feature>
<proteinExistence type="inferred from homology"/>
<dbReference type="InterPro" id="IPR002528">
    <property type="entry name" value="MATE_fam"/>
</dbReference>
<comment type="subcellular location">
    <subcellularLocation>
        <location evidence="1">Membrane</location>
        <topology evidence="1">Multi-pass membrane protein</topology>
    </subcellularLocation>
</comment>
<feature type="transmembrane region" description="Helical" evidence="6">
    <location>
        <begin position="145"/>
        <end position="165"/>
    </location>
</feature>
<keyword evidence="3 6" id="KW-0812">Transmembrane</keyword>
<comment type="similarity">
    <text evidence="2">Belongs to the multi antimicrobial extrusion (MATE) (TC 2.A.66.1) family.</text>
</comment>
<reference evidence="7 8" key="2">
    <citation type="journal article" date="2009" name="PLoS ONE">
        <title>The photosynthetic apparatus and its regulation in the aerobic gammaproteobacterium Congregibacter litoralis gen. nov., sp. nov.</title>
        <authorList>
            <person name="Spring S."/>
            <person name="Lunsdorf H."/>
            <person name="Fuchs B.M."/>
            <person name="Tindall B.J."/>
        </authorList>
    </citation>
    <scope>NUCLEOTIDE SEQUENCE [LARGE SCALE GENOMIC DNA]</scope>
    <source>
        <strain evidence="7">KT71</strain>
    </source>
</reference>